<keyword evidence="3" id="KW-1185">Reference proteome</keyword>
<dbReference type="EMBL" id="JBHUOP010000004">
    <property type="protein sequence ID" value="MFD2841110.1"/>
    <property type="molecule type" value="Genomic_DNA"/>
</dbReference>
<evidence type="ECO:0000256" key="1">
    <source>
        <dbReference type="SAM" id="SignalP"/>
    </source>
</evidence>
<accession>A0ABW5XGK9</accession>
<organism evidence="2 3">
    <name type="scientific">Populibacterium corticicola</name>
    <dbReference type="NCBI Taxonomy" id="1812826"/>
    <lineage>
        <taxon>Bacteria</taxon>
        <taxon>Bacillati</taxon>
        <taxon>Actinomycetota</taxon>
        <taxon>Actinomycetes</taxon>
        <taxon>Micrococcales</taxon>
        <taxon>Jonesiaceae</taxon>
        <taxon>Populibacterium</taxon>
    </lineage>
</organism>
<sequence>MKRLFAALISTALLLCGSLAAAAPAAALSCKPTVPRGTCTVSEVKRISTKTNQKGRQLGSCRVTTANSTCTVSLSTSATRTVQSDFGLSADWVSGKLGITASKTSTISTSCTSPKLKAGQTYSAWVNETVYTYRIHQYKTRHGLKISNVLTTRQPKPNGIICG</sequence>
<name>A0ABW5XGK9_9MICO</name>
<proteinExistence type="predicted"/>
<comment type="caution">
    <text evidence="2">The sequence shown here is derived from an EMBL/GenBank/DDBJ whole genome shotgun (WGS) entry which is preliminary data.</text>
</comment>
<gene>
    <name evidence="2" type="ORF">ACFSYH_11115</name>
</gene>
<reference evidence="3" key="1">
    <citation type="journal article" date="2019" name="Int. J. Syst. Evol. Microbiol.">
        <title>The Global Catalogue of Microorganisms (GCM) 10K type strain sequencing project: providing services to taxonomists for standard genome sequencing and annotation.</title>
        <authorList>
            <consortium name="The Broad Institute Genomics Platform"/>
            <consortium name="The Broad Institute Genome Sequencing Center for Infectious Disease"/>
            <person name="Wu L."/>
            <person name="Ma J."/>
        </authorList>
    </citation>
    <scope>NUCLEOTIDE SEQUENCE [LARGE SCALE GENOMIC DNA]</scope>
    <source>
        <strain evidence="3">KCTC 33576</strain>
    </source>
</reference>
<protein>
    <submittedName>
        <fullName evidence="2">Uncharacterized protein</fullName>
    </submittedName>
</protein>
<evidence type="ECO:0000313" key="3">
    <source>
        <dbReference type="Proteomes" id="UP001597391"/>
    </source>
</evidence>
<dbReference type="RefSeq" id="WP_377467033.1">
    <property type="nucleotide sequence ID" value="NZ_JBHUOP010000004.1"/>
</dbReference>
<dbReference type="PROSITE" id="PS51257">
    <property type="entry name" value="PROKAR_LIPOPROTEIN"/>
    <property type="match status" value="1"/>
</dbReference>
<keyword evidence="1" id="KW-0732">Signal</keyword>
<evidence type="ECO:0000313" key="2">
    <source>
        <dbReference type="EMBL" id="MFD2841110.1"/>
    </source>
</evidence>
<feature type="chain" id="PRO_5046952318" evidence="1">
    <location>
        <begin position="23"/>
        <end position="163"/>
    </location>
</feature>
<dbReference type="Proteomes" id="UP001597391">
    <property type="component" value="Unassembled WGS sequence"/>
</dbReference>
<feature type="signal peptide" evidence="1">
    <location>
        <begin position="1"/>
        <end position="22"/>
    </location>
</feature>